<evidence type="ECO:0000313" key="2">
    <source>
        <dbReference type="Proteomes" id="UP000215914"/>
    </source>
</evidence>
<evidence type="ECO:0000313" key="1">
    <source>
        <dbReference type="EMBL" id="OTG03343.1"/>
    </source>
</evidence>
<organism evidence="1 2">
    <name type="scientific">Helianthus annuus</name>
    <name type="common">Common sunflower</name>
    <dbReference type="NCBI Taxonomy" id="4232"/>
    <lineage>
        <taxon>Eukaryota</taxon>
        <taxon>Viridiplantae</taxon>
        <taxon>Streptophyta</taxon>
        <taxon>Embryophyta</taxon>
        <taxon>Tracheophyta</taxon>
        <taxon>Spermatophyta</taxon>
        <taxon>Magnoliopsida</taxon>
        <taxon>eudicotyledons</taxon>
        <taxon>Gunneridae</taxon>
        <taxon>Pentapetalae</taxon>
        <taxon>asterids</taxon>
        <taxon>campanulids</taxon>
        <taxon>Asterales</taxon>
        <taxon>Asteraceae</taxon>
        <taxon>Asteroideae</taxon>
        <taxon>Heliantheae alliance</taxon>
        <taxon>Heliantheae</taxon>
        <taxon>Helianthus</taxon>
    </lineage>
</organism>
<dbReference type="Proteomes" id="UP000215914">
    <property type="component" value="Chromosome 13"/>
</dbReference>
<gene>
    <name evidence="1" type="ORF">HannXRQ_Chr13g0423031</name>
</gene>
<name>A0A251SXP7_HELAN</name>
<dbReference type="EMBL" id="CM007902">
    <property type="protein sequence ID" value="OTG03343.1"/>
    <property type="molecule type" value="Genomic_DNA"/>
</dbReference>
<keyword evidence="2" id="KW-1185">Reference proteome</keyword>
<accession>A0A251SXP7</accession>
<protein>
    <submittedName>
        <fullName evidence="1">Putative PAZ domain-containing protein</fullName>
    </submittedName>
</protein>
<proteinExistence type="predicted"/>
<reference evidence="2" key="1">
    <citation type="journal article" date="2017" name="Nature">
        <title>The sunflower genome provides insights into oil metabolism, flowering and Asterid evolution.</title>
        <authorList>
            <person name="Badouin H."/>
            <person name="Gouzy J."/>
            <person name="Grassa C.J."/>
            <person name="Murat F."/>
            <person name="Staton S.E."/>
            <person name="Cottret L."/>
            <person name="Lelandais-Briere C."/>
            <person name="Owens G.L."/>
            <person name="Carrere S."/>
            <person name="Mayjonade B."/>
            <person name="Legrand L."/>
            <person name="Gill N."/>
            <person name="Kane N.C."/>
            <person name="Bowers J.E."/>
            <person name="Hubner S."/>
            <person name="Bellec A."/>
            <person name="Berard A."/>
            <person name="Berges H."/>
            <person name="Blanchet N."/>
            <person name="Boniface M.C."/>
            <person name="Brunel D."/>
            <person name="Catrice O."/>
            <person name="Chaidir N."/>
            <person name="Claudel C."/>
            <person name="Donnadieu C."/>
            <person name="Faraut T."/>
            <person name="Fievet G."/>
            <person name="Helmstetter N."/>
            <person name="King M."/>
            <person name="Knapp S.J."/>
            <person name="Lai Z."/>
            <person name="Le Paslier M.C."/>
            <person name="Lippi Y."/>
            <person name="Lorenzon L."/>
            <person name="Mandel J.R."/>
            <person name="Marage G."/>
            <person name="Marchand G."/>
            <person name="Marquand E."/>
            <person name="Bret-Mestries E."/>
            <person name="Morien E."/>
            <person name="Nambeesan S."/>
            <person name="Nguyen T."/>
            <person name="Pegot-Espagnet P."/>
            <person name="Pouilly N."/>
            <person name="Raftis F."/>
            <person name="Sallet E."/>
            <person name="Schiex T."/>
            <person name="Thomas J."/>
            <person name="Vandecasteele C."/>
            <person name="Vares D."/>
            <person name="Vear F."/>
            <person name="Vautrin S."/>
            <person name="Crespi M."/>
            <person name="Mangin B."/>
            <person name="Burke J.M."/>
            <person name="Salse J."/>
            <person name="Munos S."/>
            <person name="Vincourt P."/>
            <person name="Rieseberg L.H."/>
            <person name="Langlade N.B."/>
        </authorList>
    </citation>
    <scope>NUCLEOTIDE SEQUENCE [LARGE SCALE GENOMIC DNA]</scope>
    <source>
        <strain evidence="2">cv. SF193</strain>
    </source>
</reference>
<dbReference type="SUPFAM" id="SSF101690">
    <property type="entry name" value="PAZ domain"/>
    <property type="match status" value="1"/>
</dbReference>
<dbReference type="InParanoid" id="A0A251SXP7"/>
<dbReference type="STRING" id="4232.A0A251SXP7"/>
<sequence length="153" mass="17729">MDSLPRNKHELTVILKDVTSNRNNGNTSLGQWWIFLSTNNQNVKDPYSIDWAKAKRNLKNLRVKASPTNTEYKITGLSEKPCNEQLKNWKQVQHNLYLLIQVSVKCARILKCVLAWLWSGYIELQPIYVAELKENGGNIEKFSSIIHLFKLKT</sequence>
<dbReference type="Gene3D" id="2.170.260.10">
    <property type="entry name" value="paz domain"/>
    <property type="match status" value="1"/>
</dbReference>
<dbReference type="AlphaFoldDB" id="A0A251SXP7"/>
<dbReference type="InterPro" id="IPR036085">
    <property type="entry name" value="PAZ_dom_sf"/>
</dbReference>